<accession>A0A1M4UU80</accession>
<dbReference type="Pfam" id="PF13672">
    <property type="entry name" value="PP2C_2"/>
    <property type="match status" value="1"/>
</dbReference>
<dbReference type="SMART" id="SM00331">
    <property type="entry name" value="PP2C_SIG"/>
    <property type="match status" value="1"/>
</dbReference>
<name>A0A1M4UU80_9CLOT</name>
<protein>
    <submittedName>
        <fullName evidence="2">Protein phosphatase</fullName>
    </submittedName>
</protein>
<dbReference type="Proteomes" id="UP000184035">
    <property type="component" value="Unassembled WGS sequence"/>
</dbReference>
<dbReference type="InterPro" id="IPR036457">
    <property type="entry name" value="PPM-type-like_dom_sf"/>
</dbReference>
<dbReference type="OrthoDB" id="9801841at2"/>
<dbReference type="CDD" id="cd00143">
    <property type="entry name" value="PP2Cc"/>
    <property type="match status" value="1"/>
</dbReference>
<proteinExistence type="predicted"/>
<sequence>MVGKITDLGNKRELNEDYLDYFKCKDFEVYVIADGMGGHNAGEVASKMAVEGILNFIKSNYGIINNEEILKKSVEFVNDKIYKHSLSSKSLEGMGTTLTACFRTKKELQIANVGDSSCLAIKDDKIEKITKDHSLVQELLDSGSITEEEAKIHPIKNIITRAIGTNSTVNIDIYNYCPKEYDTFILCTDGLTNDVSITEILEAVKSTSDYNKVCRSLVDLAKLRGGKDNISVLIFGGEM</sequence>
<evidence type="ECO:0000313" key="3">
    <source>
        <dbReference type="Proteomes" id="UP000184035"/>
    </source>
</evidence>
<evidence type="ECO:0000259" key="1">
    <source>
        <dbReference type="PROSITE" id="PS51746"/>
    </source>
</evidence>
<dbReference type="Gene3D" id="3.60.40.10">
    <property type="entry name" value="PPM-type phosphatase domain"/>
    <property type="match status" value="1"/>
</dbReference>
<dbReference type="AlphaFoldDB" id="A0A1M4UU80"/>
<keyword evidence="3" id="KW-1185">Reference proteome</keyword>
<dbReference type="GO" id="GO:0004722">
    <property type="term" value="F:protein serine/threonine phosphatase activity"/>
    <property type="evidence" value="ECO:0007669"/>
    <property type="project" value="InterPro"/>
</dbReference>
<dbReference type="SMART" id="SM00332">
    <property type="entry name" value="PP2Cc"/>
    <property type="match status" value="1"/>
</dbReference>
<dbReference type="InterPro" id="IPR001932">
    <property type="entry name" value="PPM-type_phosphatase-like_dom"/>
</dbReference>
<dbReference type="NCBIfam" id="NF033484">
    <property type="entry name" value="Stp1_PP2C_phos"/>
    <property type="match status" value="1"/>
</dbReference>
<dbReference type="EMBL" id="FQVM01000006">
    <property type="protein sequence ID" value="SHE60254.1"/>
    <property type="molecule type" value="Genomic_DNA"/>
</dbReference>
<evidence type="ECO:0000313" key="2">
    <source>
        <dbReference type="EMBL" id="SHE60254.1"/>
    </source>
</evidence>
<dbReference type="PROSITE" id="PS51746">
    <property type="entry name" value="PPM_2"/>
    <property type="match status" value="1"/>
</dbReference>
<gene>
    <name evidence="2" type="ORF">SAMN05443638_1067</name>
</gene>
<feature type="domain" description="PPM-type phosphatase" evidence="1">
    <location>
        <begin position="1"/>
        <end position="237"/>
    </location>
</feature>
<dbReference type="RefSeq" id="WP_072893823.1">
    <property type="nucleotide sequence ID" value="NZ_FQVM01000006.1"/>
</dbReference>
<organism evidence="2 3">
    <name type="scientific">Clostridium fallax</name>
    <dbReference type="NCBI Taxonomy" id="1533"/>
    <lineage>
        <taxon>Bacteria</taxon>
        <taxon>Bacillati</taxon>
        <taxon>Bacillota</taxon>
        <taxon>Clostridia</taxon>
        <taxon>Eubacteriales</taxon>
        <taxon>Clostridiaceae</taxon>
        <taxon>Clostridium</taxon>
    </lineage>
</organism>
<dbReference type="PANTHER" id="PTHR47992">
    <property type="entry name" value="PROTEIN PHOSPHATASE"/>
    <property type="match status" value="1"/>
</dbReference>
<dbReference type="STRING" id="1533.SAMN05443638_1067"/>
<dbReference type="InterPro" id="IPR015655">
    <property type="entry name" value="PP2C"/>
</dbReference>
<dbReference type="SUPFAM" id="SSF81606">
    <property type="entry name" value="PP2C-like"/>
    <property type="match status" value="1"/>
</dbReference>
<reference evidence="2 3" key="1">
    <citation type="submission" date="2016-11" db="EMBL/GenBank/DDBJ databases">
        <authorList>
            <person name="Jaros S."/>
            <person name="Januszkiewicz K."/>
            <person name="Wedrychowicz H."/>
        </authorList>
    </citation>
    <scope>NUCLEOTIDE SEQUENCE [LARGE SCALE GENOMIC DNA]</scope>
    <source>
        <strain evidence="2 3">DSM 2631</strain>
    </source>
</reference>